<dbReference type="RefSeq" id="WP_233414517.1">
    <property type="nucleotide sequence ID" value="NZ_CP064060.1"/>
</dbReference>
<dbReference type="InterPro" id="IPR012925">
    <property type="entry name" value="TipAS_dom"/>
</dbReference>
<sequence length="90" mass="10377">MAYGPEDAQAQEAVDELRQLFTDYFYDCIIEIFCGMADWYVSDERFTQNIDQNQKGLTAFLHEPCLFIAIAIRINAPTRAATHHSELLFI</sequence>
<evidence type="ECO:0000313" key="3">
    <source>
        <dbReference type="Proteomes" id="UP000523087"/>
    </source>
</evidence>
<accession>A0A7W0C0I0</accession>
<feature type="domain" description="TipAS antibiotic-recognition" evidence="1">
    <location>
        <begin position="5"/>
        <end position="63"/>
    </location>
</feature>
<comment type="caution">
    <text evidence="2">The sequence shown here is derived from an EMBL/GenBank/DDBJ whole genome shotgun (WGS) entry which is preliminary data.</text>
</comment>
<dbReference type="EMBL" id="JACDUT010000006">
    <property type="protein sequence ID" value="MBA2875319.1"/>
    <property type="molecule type" value="Genomic_DNA"/>
</dbReference>
<proteinExistence type="predicted"/>
<evidence type="ECO:0000259" key="1">
    <source>
        <dbReference type="Pfam" id="PF07739"/>
    </source>
</evidence>
<reference evidence="2 3" key="1">
    <citation type="submission" date="2020-07" db="EMBL/GenBank/DDBJ databases">
        <title>Genomic Encyclopedia of Type Strains, Phase IV (KMG-IV): sequencing the most valuable type-strain genomes for metagenomic binning, comparative biology and taxonomic classification.</title>
        <authorList>
            <person name="Goeker M."/>
        </authorList>
    </citation>
    <scope>NUCLEOTIDE SEQUENCE [LARGE SCALE GENOMIC DNA]</scope>
    <source>
        <strain evidence="2 3">DSM 15730</strain>
    </source>
</reference>
<gene>
    <name evidence="2" type="ORF">HNR31_002107</name>
</gene>
<dbReference type="Gene3D" id="1.10.490.50">
    <property type="entry name" value="Antibiotic binding domain of TipA-like multidrug resistance regulators"/>
    <property type="match status" value="1"/>
</dbReference>
<evidence type="ECO:0000313" key="2">
    <source>
        <dbReference type="EMBL" id="MBA2875319.1"/>
    </source>
</evidence>
<dbReference type="SUPFAM" id="SSF89082">
    <property type="entry name" value="Antibiotic binding domain of TipA-like multidrug resistance regulators"/>
    <property type="match status" value="1"/>
</dbReference>
<organism evidence="2 3">
    <name type="scientific">Thermaerobacillus caldiproteolyticus</name>
    <dbReference type="NCBI Taxonomy" id="247480"/>
    <lineage>
        <taxon>Bacteria</taxon>
        <taxon>Bacillati</taxon>
        <taxon>Bacillota</taxon>
        <taxon>Bacilli</taxon>
        <taxon>Bacillales</taxon>
        <taxon>Anoxybacillaceae</taxon>
        <taxon>Thermaerobacillus</taxon>
    </lineage>
</organism>
<protein>
    <recommendedName>
        <fullName evidence="1">TipAS antibiotic-recognition domain-containing protein</fullName>
    </recommendedName>
</protein>
<name>A0A7W0C0I0_9BACL</name>
<dbReference type="InterPro" id="IPR036244">
    <property type="entry name" value="TipA-like_antibiotic-bd"/>
</dbReference>
<dbReference type="AlphaFoldDB" id="A0A7W0C0I0"/>
<keyword evidence="3" id="KW-1185">Reference proteome</keyword>
<dbReference type="Pfam" id="PF07739">
    <property type="entry name" value="TipAS"/>
    <property type="match status" value="1"/>
</dbReference>
<dbReference type="Proteomes" id="UP000523087">
    <property type="component" value="Unassembled WGS sequence"/>
</dbReference>